<sequence length="247" mass="27401">MSIHPLGELNYNGYLAQAESIDEARARLQGVSLQLMLDTFALCIVMRNFCHSMLLLCRAPHKLAAWCCISQTLPAIVFLMMGSFGIISPHGPSCRSTIWIGCAGLIISADAANALLLAKAYRVHRCNRWLLAIGILLILPSPVFTWIVVYHCHITLTPTAGCLFVFPSYLPWLKFALDAPINIFFSVAFIMVVFQQYRISGVKCWADLGRDGFITMLLVVTSNLICATAVAFGLFGEMAEMFWVGDW</sequence>
<keyword evidence="3" id="KW-1185">Reference proteome</keyword>
<feature type="transmembrane region" description="Helical" evidence="1">
    <location>
        <begin position="98"/>
        <end position="117"/>
    </location>
</feature>
<proteinExistence type="predicted"/>
<feature type="transmembrane region" description="Helical" evidence="1">
    <location>
        <begin position="63"/>
        <end position="86"/>
    </location>
</feature>
<name>A0A4P9XTX9_9FUNG</name>
<feature type="transmembrane region" description="Helical" evidence="1">
    <location>
        <begin position="169"/>
        <end position="194"/>
    </location>
</feature>
<accession>A0A4P9XTX9</accession>
<organism evidence="2 3">
    <name type="scientific">Thamnocephalis sphaerospora</name>
    <dbReference type="NCBI Taxonomy" id="78915"/>
    <lineage>
        <taxon>Eukaryota</taxon>
        <taxon>Fungi</taxon>
        <taxon>Fungi incertae sedis</taxon>
        <taxon>Zoopagomycota</taxon>
        <taxon>Zoopagomycotina</taxon>
        <taxon>Zoopagomycetes</taxon>
        <taxon>Zoopagales</taxon>
        <taxon>Sigmoideomycetaceae</taxon>
        <taxon>Thamnocephalis</taxon>
    </lineage>
</organism>
<dbReference type="EMBL" id="KZ992499">
    <property type="protein sequence ID" value="RKP09626.1"/>
    <property type="molecule type" value="Genomic_DNA"/>
</dbReference>
<dbReference type="Proteomes" id="UP000271241">
    <property type="component" value="Unassembled WGS sequence"/>
</dbReference>
<feature type="transmembrane region" description="Helical" evidence="1">
    <location>
        <begin position="214"/>
        <end position="235"/>
    </location>
</feature>
<gene>
    <name evidence="2" type="ORF">THASP1DRAFT_28569</name>
</gene>
<evidence type="ECO:0000313" key="2">
    <source>
        <dbReference type="EMBL" id="RKP09626.1"/>
    </source>
</evidence>
<keyword evidence="1" id="KW-1133">Transmembrane helix</keyword>
<evidence type="ECO:0000313" key="3">
    <source>
        <dbReference type="Proteomes" id="UP000271241"/>
    </source>
</evidence>
<reference evidence="3" key="1">
    <citation type="journal article" date="2018" name="Nat. Microbiol.">
        <title>Leveraging single-cell genomics to expand the fungal tree of life.</title>
        <authorList>
            <person name="Ahrendt S.R."/>
            <person name="Quandt C.A."/>
            <person name="Ciobanu D."/>
            <person name="Clum A."/>
            <person name="Salamov A."/>
            <person name="Andreopoulos B."/>
            <person name="Cheng J.F."/>
            <person name="Woyke T."/>
            <person name="Pelin A."/>
            <person name="Henrissat B."/>
            <person name="Reynolds N.K."/>
            <person name="Benny G.L."/>
            <person name="Smith M.E."/>
            <person name="James T.Y."/>
            <person name="Grigoriev I.V."/>
        </authorList>
    </citation>
    <scope>NUCLEOTIDE SEQUENCE [LARGE SCALE GENOMIC DNA]</scope>
    <source>
        <strain evidence="3">RSA 1356</strain>
    </source>
</reference>
<protein>
    <submittedName>
        <fullName evidence="2">Uncharacterized protein</fullName>
    </submittedName>
</protein>
<feature type="transmembrane region" description="Helical" evidence="1">
    <location>
        <begin position="129"/>
        <end position="149"/>
    </location>
</feature>
<dbReference type="AlphaFoldDB" id="A0A4P9XTX9"/>
<keyword evidence="1" id="KW-0812">Transmembrane</keyword>
<evidence type="ECO:0000256" key="1">
    <source>
        <dbReference type="SAM" id="Phobius"/>
    </source>
</evidence>
<keyword evidence="1" id="KW-0472">Membrane</keyword>